<sequence>MNPRVISSRALPRLPLVALAGAVGAALPLLAAAQSAQVAPLAAAGVPALHETVVTATRVAQPLSDLVADVSVVDRQTLEASGAAGVLDVLARLPGVEISRNGSIGTTSSVFLRGAETRFTAVYLDGVRLDTQSTGGAPWEAIPLARVERIEVLRGPAAAVYGSDAIGGVIQIFTKKGEGAAQPYVSVGAGSQRTRKLEAGISGQAGDLDYAVGASYQESAGFDVRTPDIRHNFDQDLYRTHGANLRLGYRLNAQHRLEAHVLANEMESAYDASSGSSYTRARIFNDDRNLHHLRAAGLGWTAQWTPEYKTRLSVTDSNQRYETRIVGQAASYITQTQLRDYRFDNEYRVGAHLVTVSLERREDRLYNPALDAYSNTLERERSQDALALGYGYVSNGHSLQLNLRHDKDSEFGGKTTGSAAYGYEFAKGWRVTASAGTAFRAPTLYQRFSAYGDASLQPETGRNFELGLRYASGSTHASVVAYRNRVRNLIVFDGTRTSCGQAFGCYNSVGRAEYTGITFAAGHRIGDLTLRASLDLQEPRDMDTDKLLARRARVHGVLGADWQVAGWTLGAEVQASGRRWDNAANTTQLGGYTLLNLSASTQITPEWTLSARLDNVADKHYELARGYATAGRTAFVNLKWAPR</sequence>
<evidence type="ECO:0000256" key="12">
    <source>
        <dbReference type="PROSITE-ProRule" id="PRU01360"/>
    </source>
</evidence>
<dbReference type="InterPro" id="IPR012910">
    <property type="entry name" value="Plug_dom"/>
</dbReference>
<dbReference type="InterPro" id="IPR000531">
    <property type="entry name" value="Beta-barrel_TonB"/>
</dbReference>
<keyword evidence="10 17" id="KW-0675">Receptor</keyword>
<protein>
    <submittedName>
        <fullName evidence="17">TonB-dependent receptor</fullName>
    </submittedName>
</protein>
<dbReference type="InterPro" id="IPR039426">
    <property type="entry name" value="TonB-dep_rcpt-like"/>
</dbReference>
<dbReference type="Pfam" id="PF07715">
    <property type="entry name" value="Plug"/>
    <property type="match status" value="1"/>
</dbReference>
<evidence type="ECO:0000256" key="14">
    <source>
        <dbReference type="SAM" id="SignalP"/>
    </source>
</evidence>
<keyword evidence="5 12" id="KW-0812">Transmembrane</keyword>
<evidence type="ECO:0000259" key="16">
    <source>
        <dbReference type="Pfam" id="PF07715"/>
    </source>
</evidence>
<keyword evidence="9 12" id="KW-0472">Membrane</keyword>
<accession>A0AAE3SYM1</accession>
<proteinExistence type="inferred from homology"/>
<evidence type="ECO:0000256" key="1">
    <source>
        <dbReference type="ARBA" id="ARBA00004571"/>
    </source>
</evidence>
<keyword evidence="11 12" id="KW-0998">Cell outer membrane</keyword>
<keyword evidence="3 12" id="KW-0813">Transport</keyword>
<dbReference type="EMBL" id="JAQIPB010000002">
    <property type="protein sequence ID" value="MDA7415640.1"/>
    <property type="molecule type" value="Genomic_DNA"/>
</dbReference>
<evidence type="ECO:0000256" key="7">
    <source>
        <dbReference type="ARBA" id="ARBA00023065"/>
    </source>
</evidence>
<dbReference type="Gene3D" id="2.40.170.20">
    <property type="entry name" value="TonB-dependent receptor, beta-barrel domain"/>
    <property type="match status" value="1"/>
</dbReference>
<evidence type="ECO:0000256" key="2">
    <source>
        <dbReference type="ARBA" id="ARBA00009810"/>
    </source>
</evidence>
<dbReference type="InterPro" id="IPR036942">
    <property type="entry name" value="Beta-barrel_TonB_sf"/>
</dbReference>
<dbReference type="InterPro" id="IPR037066">
    <property type="entry name" value="Plug_dom_sf"/>
</dbReference>
<evidence type="ECO:0000256" key="5">
    <source>
        <dbReference type="ARBA" id="ARBA00022692"/>
    </source>
</evidence>
<keyword evidence="8 13" id="KW-0798">TonB box</keyword>
<evidence type="ECO:0000256" key="13">
    <source>
        <dbReference type="RuleBase" id="RU003357"/>
    </source>
</evidence>
<dbReference type="PANTHER" id="PTHR30069">
    <property type="entry name" value="TONB-DEPENDENT OUTER MEMBRANE RECEPTOR"/>
    <property type="match status" value="1"/>
</dbReference>
<evidence type="ECO:0000313" key="18">
    <source>
        <dbReference type="Proteomes" id="UP001212602"/>
    </source>
</evidence>
<name>A0AAE3SYM1_9BURK</name>
<evidence type="ECO:0000256" key="10">
    <source>
        <dbReference type="ARBA" id="ARBA00023170"/>
    </source>
</evidence>
<gene>
    <name evidence="17" type="ORF">PGB34_04630</name>
</gene>
<feature type="domain" description="TonB-dependent receptor-like beta-barrel" evidence="15">
    <location>
        <begin position="206"/>
        <end position="616"/>
    </location>
</feature>
<dbReference type="Pfam" id="PF00593">
    <property type="entry name" value="TonB_dep_Rec_b-barrel"/>
    <property type="match status" value="1"/>
</dbReference>
<dbReference type="CDD" id="cd01347">
    <property type="entry name" value="ligand_gated_channel"/>
    <property type="match status" value="1"/>
</dbReference>
<dbReference type="Proteomes" id="UP001212602">
    <property type="component" value="Unassembled WGS sequence"/>
</dbReference>
<reference evidence="17" key="1">
    <citation type="submission" date="2023-01" db="EMBL/GenBank/DDBJ databases">
        <title>Xenophilus mangrovi sp. nov., isolated from soil of Mangrove nature reserve.</title>
        <authorList>
            <person name="Xu S."/>
            <person name="Liu Z."/>
            <person name="Xu Y."/>
        </authorList>
    </citation>
    <scope>NUCLEOTIDE SEQUENCE</scope>
    <source>
        <strain evidence="17">YW8</strain>
    </source>
</reference>
<comment type="similarity">
    <text evidence="2 12 13">Belongs to the TonB-dependent receptor family.</text>
</comment>
<evidence type="ECO:0000256" key="4">
    <source>
        <dbReference type="ARBA" id="ARBA00022452"/>
    </source>
</evidence>
<keyword evidence="18" id="KW-1185">Reference proteome</keyword>
<organism evidence="17 18">
    <name type="scientific">Xenophilus arseniciresistens</name>
    <dbReference type="NCBI Taxonomy" id="1283306"/>
    <lineage>
        <taxon>Bacteria</taxon>
        <taxon>Pseudomonadati</taxon>
        <taxon>Pseudomonadota</taxon>
        <taxon>Betaproteobacteria</taxon>
        <taxon>Burkholderiales</taxon>
        <taxon>Comamonadaceae</taxon>
        <taxon>Xenophilus</taxon>
    </lineage>
</organism>
<keyword evidence="4 12" id="KW-1134">Transmembrane beta strand</keyword>
<evidence type="ECO:0000256" key="8">
    <source>
        <dbReference type="ARBA" id="ARBA00023077"/>
    </source>
</evidence>
<evidence type="ECO:0000256" key="11">
    <source>
        <dbReference type="ARBA" id="ARBA00023237"/>
    </source>
</evidence>
<dbReference type="PANTHER" id="PTHR30069:SF53">
    <property type="entry name" value="COLICIN I RECEPTOR-RELATED"/>
    <property type="match status" value="1"/>
</dbReference>
<feature type="signal peptide" evidence="14">
    <location>
        <begin position="1"/>
        <end position="31"/>
    </location>
</feature>
<comment type="caution">
    <text evidence="17">The sequence shown here is derived from an EMBL/GenBank/DDBJ whole genome shotgun (WGS) entry which is preliminary data.</text>
</comment>
<dbReference type="RefSeq" id="WP_271426919.1">
    <property type="nucleotide sequence ID" value="NZ_JAQIPB010000002.1"/>
</dbReference>
<dbReference type="PROSITE" id="PS52016">
    <property type="entry name" value="TONB_DEPENDENT_REC_3"/>
    <property type="match status" value="1"/>
</dbReference>
<comment type="subcellular location">
    <subcellularLocation>
        <location evidence="1 12">Cell outer membrane</location>
        <topology evidence="1 12">Multi-pass membrane protein</topology>
    </subcellularLocation>
</comment>
<dbReference type="Gene3D" id="2.170.130.10">
    <property type="entry name" value="TonB-dependent receptor, plug domain"/>
    <property type="match status" value="1"/>
</dbReference>
<evidence type="ECO:0000256" key="3">
    <source>
        <dbReference type="ARBA" id="ARBA00022448"/>
    </source>
</evidence>
<keyword evidence="6 14" id="KW-0732">Signal</keyword>
<evidence type="ECO:0000259" key="15">
    <source>
        <dbReference type="Pfam" id="PF00593"/>
    </source>
</evidence>
<feature type="chain" id="PRO_5042023353" evidence="14">
    <location>
        <begin position="32"/>
        <end position="643"/>
    </location>
</feature>
<dbReference type="GO" id="GO:0015889">
    <property type="term" value="P:cobalamin transport"/>
    <property type="evidence" value="ECO:0007669"/>
    <property type="project" value="TreeGrafter"/>
</dbReference>
<keyword evidence="7" id="KW-0406">Ion transport</keyword>
<evidence type="ECO:0000313" key="17">
    <source>
        <dbReference type="EMBL" id="MDA7415640.1"/>
    </source>
</evidence>
<dbReference type="GO" id="GO:0006811">
    <property type="term" value="P:monoatomic ion transport"/>
    <property type="evidence" value="ECO:0007669"/>
    <property type="project" value="UniProtKB-KW"/>
</dbReference>
<dbReference type="GO" id="GO:0009279">
    <property type="term" value="C:cell outer membrane"/>
    <property type="evidence" value="ECO:0007669"/>
    <property type="project" value="UniProtKB-SubCell"/>
</dbReference>
<feature type="domain" description="TonB-dependent receptor plug" evidence="16">
    <location>
        <begin position="63"/>
        <end position="169"/>
    </location>
</feature>
<evidence type="ECO:0000256" key="9">
    <source>
        <dbReference type="ARBA" id="ARBA00023136"/>
    </source>
</evidence>
<evidence type="ECO:0000256" key="6">
    <source>
        <dbReference type="ARBA" id="ARBA00022729"/>
    </source>
</evidence>
<dbReference type="SUPFAM" id="SSF56935">
    <property type="entry name" value="Porins"/>
    <property type="match status" value="1"/>
</dbReference>
<dbReference type="AlphaFoldDB" id="A0AAE3SYM1"/>